<protein>
    <submittedName>
        <fullName evidence="7">Oligosaccharide flippase family protein</fullName>
    </submittedName>
</protein>
<evidence type="ECO:0000256" key="1">
    <source>
        <dbReference type="ARBA" id="ARBA00004651"/>
    </source>
</evidence>
<dbReference type="PANTHER" id="PTHR30250:SF11">
    <property type="entry name" value="O-ANTIGEN TRANSPORTER-RELATED"/>
    <property type="match status" value="1"/>
</dbReference>
<keyword evidence="4 6" id="KW-1133">Transmembrane helix</keyword>
<evidence type="ECO:0000256" key="6">
    <source>
        <dbReference type="SAM" id="Phobius"/>
    </source>
</evidence>
<comment type="subcellular location">
    <subcellularLocation>
        <location evidence="1">Cell membrane</location>
        <topology evidence="1">Multi-pass membrane protein</topology>
    </subcellularLocation>
</comment>
<keyword evidence="2" id="KW-1003">Cell membrane</keyword>
<name>A0ABZ0I312_9GAMM</name>
<feature type="transmembrane region" description="Helical" evidence="6">
    <location>
        <begin position="41"/>
        <end position="63"/>
    </location>
</feature>
<feature type="transmembrane region" description="Helical" evidence="6">
    <location>
        <begin position="160"/>
        <end position="178"/>
    </location>
</feature>
<dbReference type="EMBL" id="CP136864">
    <property type="protein sequence ID" value="WOJ93173.1"/>
    <property type="molecule type" value="Genomic_DNA"/>
</dbReference>
<feature type="transmembrane region" description="Helical" evidence="6">
    <location>
        <begin position="9"/>
        <end position="29"/>
    </location>
</feature>
<organism evidence="7 8">
    <name type="scientific">Congregibacter variabilis</name>
    <dbReference type="NCBI Taxonomy" id="3081200"/>
    <lineage>
        <taxon>Bacteria</taxon>
        <taxon>Pseudomonadati</taxon>
        <taxon>Pseudomonadota</taxon>
        <taxon>Gammaproteobacteria</taxon>
        <taxon>Cellvibrionales</taxon>
        <taxon>Halieaceae</taxon>
        <taxon>Congregibacter</taxon>
    </lineage>
</organism>
<feature type="transmembrane region" description="Helical" evidence="6">
    <location>
        <begin position="402"/>
        <end position="421"/>
    </location>
</feature>
<dbReference type="PANTHER" id="PTHR30250">
    <property type="entry name" value="PST FAMILY PREDICTED COLANIC ACID TRANSPORTER"/>
    <property type="match status" value="1"/>
</dbReference>
<feature type="transmembrane region" description="Helical" evidence="6">
    <location>
        <begin position="301"/>
        <end position="324"/>
    </location>
</feature>
<sequence>MAVRVGRNAAFNAAGVVVPALCGVLAMPVLLENMGLERVGIFALLLGFYGFSGFFDFGLSRALTQSVAANDGFVHAKQKIESAVVKVLMASLILGTLWACLFYLSADLLTLRVFRLDDALQIEAASAMRWFAVSLPPLLLSGCAVGVLEGLQLFGKVNLLRVPLSVSMIIVPAVWSSFNPGLDSVLVGMVGLRVLALVFWLLLVKSAIHRISDYKEARISSSTTKSLWQFSAWLSISNLVGPIIGYSDRFYLAIVYPMQYLAYYTVPLDTLMRAMGVPSAAANAVFPAIARAGVDSVETAALFKGAIFVTACFWALPLIVLSSILPMVLELWVGPAFRENSLELTRWLILGVMLNGFSHIPYALMHAAGRTDLTARLHLLQLPLYFLMLWVLVSRLGAEGAAIAWSARILVDAMMLYAVAFTQFKLAKGLVRVSVLVPIVMIIIFGISVYAF</sequence>
<evidence type="ECO:0000313" key="7">
    <source>
        <dbReference type="EMBL" id="WOJ93173.1"/>
    </source>
</evidence>
<gene>
    <name evidence="7" type="ORF">R0135_15495</name>
</gene>
<keyword evidence="3 6" id="KW-0812">Transmembrane</keyword>
<feature type="transmembrane region" description="Helical" evidence="6">
    <location>
        <begin position="344"/>
        <end position="365"/>
    </location>
</feature>
<reference evidence="7 8" key="1">
    <citation type="submission" date="2023-10" db="EMBL/GenBank/DDBJ databases">
        <title>Two novel species belonging to the OM43/NOR5 clade.</title>
        <authorList>
            <person name="Park M."/>
        </authorList>
    </citation>
    <scope>NUCLEOTIDE SEQUENCE [LARGE SCALE GENOMIC DNA]</scope>
    <source>
        <strain evidence="7 8">IMCC43200</strain>
    </source>
</reference>
<dbReference type="Proteomes" id="UP001626537">
    <property type="component" value="Chromosome"/>
</dbReference>
<dbReference type="RefSeq" id="WP_407347831.1">
    <property type="nucleotide sequence ID" value="NZ_CP136864.1"/>
</dbReference>
<evidence type="ECO:0000256" key="3">
    <source>
        <dbReference type="ARBA" id="ARBA00022692"/>
    </source>
</evidence>
<evidence type="ECO:0000256" key="5">
    <source>
        <dbReference type="ARBA" id="ARBA00023136"/>
    </source>
</evidence>
<dbReference type="InterPro" id="IPR050833">
    <property type="entry name" value="Poly_Biosynth_Transport"/>
</dbReference>
<proteinExistence type="predicted"/>
<feature type="transmembrane region" description="Helical" evidence="6">
    <location>
        <begin position="377"/>
        <end position="396"/>
    </location>
</feature>
<keyword evidence="5 6" id="KW-0472">Membrane</keyword>
<keyword evidence="8" id="KW-1185">Reference proteome</keyword>
<evidence type="ECO:0000313" key="8">
    <source>
        <dbReference type="Proteomes" id="UP001626537"/>
    </source>
</evidence>
<evidence type="ECO:0000256" key="2">
    <source>
        <dbReference type="ARBA" id="ARBA00022475"/>
    </source>
</evidence>
<feature type="transmembrane region" description="Helical" evidence="6">
    <location>
        <begin position="184"/>
        <end position="204"/>
    </location>
</feature>
<feature type="transmembrane region" description="Helical" evidence="6">
    <location>
        <begin position="83"/>
        <end position="106"/>
    </location>
</feature>
<evidence type="ECO:0000256" key="4">
    <source>
        <dbReference type="ARBA" id="ARBA00022989"/>
    </source>
</evidence>
<accession>A0ABZ0I312</accession>
<feature type="transmembrane region" description="Helical" evidence="6">
    <location>
        <begin position="433"/>
        <end position="451"/>
    </location>
</feature>
<feature type="transmembrane region" description="Helical" evidence="6">
    <location>
        <begin position="225"/>
        <end position="244"/>
    </location>
</feature>
<feature type="transmembrane region" description="Helical" evidence="6">
    <location>
        <begin position="126"/>
        <end position="148"/>
    </location>
</feature>